<feature type="compositionally biased region" description="Gly residues" evidence="1">
    <location>
        <begin position="1"/>
        <end position="13"/>
    </location>
</feature>
<evidence type="ECO:0000313" key="2">
    <source>
        <dbReference type="EMBL" id="PNI95083.1"/>
    </source>
</evidence>
<sequence>MKPGGGFHSGGNRGRGRGGKRGNQSGKNVMVEPHRHEGRR</sequence>
<gene>
    <name evidence="2" type="ORF">CK820_G0030440</name>
</gene>
<dbReference type="Proteomes" id="UP000236370">
    <property type="component" value="Unassembled WGS sequence"/>
</dbReference>
<dbReference type="AlphaFoldDB" id="A0A2J8QFP3"/>
<organism evidence="2 3">
    <name type="scientific">Pan troglodytes</name>
    <name type="common">Chimpanzee</name>
    <dbReference type="NCBI Taxonomy" id="9598"/>
    <lineage>
        <taxon>Eukaryota</taxon>
        <taxon>Metazoa</taxon>
        <taxon>Chordata</taxon>
        <taxon>Craniata</taxon>
        <taxon>Vertebrata</taxon>
        <taxon>Euteleostomi</taxon>
        <taxon>Mammalia</taxon>
        <taxon>Eutheria</taxon>
        <taxon>Euarchontoglires</taxon>
        <taxon>Primates</taxon>
        <taxon>Haplorrhini</taxon>
        <taxon>Catarrhini</taxon>
        <taxon>Hominidae</taxon>
        <taxon>Pan</taxon>
    </lineage>
</organism>
<proteinExistence type="predicted"/>
<name>A0A2J8QFP3_PANTR</name>
<dbReference type="EMBL" id="NBAG03000039">
    <property type="protein sequence ID" value="PNI95083.1"/>
    <property type="molecule type" value="Genomic_DNA"/>
</dbReference>
<feature type="region of interest" description="Disordered" evidence="1">
    <location>
        <begin position="1"/>
        <end position="40"/>
    </location>
</feature>
<protein>
    <submittedName>
        <fullName evidence="2">FBL isoform 4</fullName>
    </submittedName>
</protein>
<accession>A0A2J8QFP3</accession>
<comment type="caution">
    <text evidence="2">The sequence shown here is derived from an EMBL/GenBank/DDBJ whole genome shotgun (WGS) entry which is preliminary data.</text>
</comment>
<evidence type="ECO:0000313" key="3">
    <source>
        <dbReference type="Proteomes" id="UP000236370"/>
    </source>
</evidence>
<reference evidence="2 3" key="1">
    <citation type="submission" date="2017-12" db="EMBL/GenBank/DDBJ databases">
        <title>High-resolution comparative analysis of great ape genomes.</title>
        <authorList>
            <person name="Pollen A."/>
            <person name="Hastie A."/>
            <person name="Hormozdiari F."/>
            <person name="Dougherty M."/>
            <person name="Liu R."/>
            <person name="Chaisson M."/>
            <person name="Hoppe E."/>
            <person name="Hill C."/>
            <person name="Pang A."/>
            <person name="Hillier L."/>
            <person name="Baker C."/>
            <person name="Armstrong J."/>
            <person name="Shendure J."/>
            <person name="Paten B."/>
            <person name="Wilson R."/>
            <person name="Chao H."/>
            <person name="Schneider V."/>
            <person name="Ventura M."/>
            <person name="Kronenberg Z."/>
            <person name="Murali S."/>
            <person name="Gordon D."/>
            <person name="Cantsilieris S."/>
            <person name="Munson K."/>
            <person name="Nelson B."/>
            <person name="Raja A."/>
            <person name="Underwood J."/>
            <person name="Diekhans M."/>
            <person name="Fiddes I."/>
            <person name="Haussler D."/>
            <person name="Eichler E."/>
        </authorList>
    </citation>
    <scope>NUCLEOTIDE SEQUENCE [LARGE SCALE GENOMIC DNA]</scope>
    <source>
        <strain evidence="2">Yerkes chimp pedigree #C0471</strain>
    </source>
</reference>
<evidence type="ECO:0000256" key="1">
    <source>
        <dbReference type="SAM" id="MobiDB-lite"/>
    </source>
</evidence>